<dbReference type="AlphaFoldDB" id="A0A381ZIY5"/>
<organism evidence="2">
    <name type="scientific">marine metagenome</name>
    <dbReference type="NCBI Taxonomy" id="408172"/>
    <lineage>
        <taxon>unclassified sequences</taxon>
        <taxon>metagenomes</taxon>
        <taxon>ecological metagenomes</taxon>
    </lineage>
</organism>
<accession>A0A381ZIY5</accession>
<evidence type="ECO:0000259" key="1">
    <source>
        <dbReference type="PROSITE" id="PS51272"/>
    </source>
</evidence>
<dbReference type="InterPro" id="IPR001119">
    <property type="entry name" value="SLH_dom"/>
</dbReference>
<protein>
    <recommendedName>
        <fullName evidence="1">SLH domain-containing protein</fullName>
    </recommendedName>
</protein>
<dbReference type="Pfam" id="PF08486">
    <property type="entry name" value="SpoIID"/>
    <property type="match status" value="1"/>
</dbReference>
<dbReference type="Pfam" id="PF00395">
    <property type="entry name" value="SLH"/>
    <property type="match status" value="1"/>
</dbReference>
<name>A0A381ZIY5_9ZZZZ</name>
<dbReference type="InterPro" id="IPR013693">
    <property type="entry name" value="SpoIID/LytB_N"/>
</dbReference>
<proteinExistence type="predicted"/>
<sequence length="468" mass="49689">LSAVNVGHATGDGLVFSGKGWGHGVGFSQYGARAMADGGASATEILSHYFPGTTLRQLNTVSSGSELLSQDEPLWVGLLQNQPEITFRIEEGTADLCLDGTGDCSATAFAGEKWRFGPDGFGQCAFARQAGDSGYVLFAPSGDCSASVRPTSIETTVQVPRKGRSYRYGTFRVRTSPTSGRLHLSHQVGIEDYLRGIQELPEFWPGSSLEAQAVVSRSLAVFRLVEHGQATDFDTARMDLCACHILDNDPEQAYGGYTAELGHPFWQGRVGATSGRVITRNNQVIWARFTSSTGGRTESNDATGGEYLPYLVSVDDAASLSGPADNPYSSWEVGVGQAELGSRFGFLWLTDATVTSKYESGTAQTVRLAGIIAGRPATVTTTGSAVSDALGLRSSYFDIDVSPRFADVQVSHPFAGEILGLSELGITTGCTETDFCPSDPVTREQMAAFLTRALDLASPSVATNTFGD</sequence>
<feature type="non-terminal residue" evidence="2">
    <location>
        <position position="468"/>
    </location>
</feature>
<evidence type="ECO:0000313" key="2">
    <source>
        <dbReference type="EMBL" id="SVA89288.1"/>
    </source>
</evidence>
<feature type="non-terminal residue" evidence="2">
    <location>
        <position position="1"/>
    </location>
</feature>
<feature type="domain" description="SLH" evidence="1">
    <location>
        <begin position="401"/>
        <end position="464"/>
    </location>
</feature>
<gene>
    <name evidence="2" type="ORF">METZ01_LOCUS142142</name>
</gene>
<dbReference type="PROSITE" id="PS51272">
    <property type="entry name" value="SLH"/>
    <property type="match status" value="1"/>
</dbReference>
<reference evidence="2" key="1">
    <citation type="submission" date="2018-05" db="EMBL/GenBank/DDBJ databases">
        <authorList>
            <person name="Lanie J.A."/>
            <person name="Ng W.-L."/>
            <person name="Kazmierczak K.M."/>
            <person name="Andrzejewski T.M."/>
            <person name="Davidsen T.M."/>
            <person name="Wayne K.J."/>
            <person name="Tettelin H."/>
            <person name="Glass J.I."/>
            <person name="Rusch D."/>
            <person name="Podicherti R."/>
            <person name="Tsui H.-C.T."/>
            <person name="Winkler M.E."/>
        </authorList>
    </citation>
    <scope>NUCLEOTIDE SEQUENCE</scope>
</reference>
<dbReference type="EMBL" id="UINC01021535">
    <property type="protein sequence ID" value="SVA89288.1"/>
    <property type="molecule type" value="Genomic_DNA"/>
</dbReference>